<reference evidence="2" key="2">
    <citation type="submission" date="2023-05" db="EMBL/GenBank/DDBJ databases">
        <authorList>
            <consortium name="Lawrence Berkeley National Laboratory"/>
            <person name="Steindorff A."/>
            <person name="Hensen N."/>
            <person name="Bonometti L."/>
            <person name="Westerberg I."/>
            <person name="Brannstrom I.O."/>
            <person name="Guillou S."/>
            <person name="Cros-Aarteil S."/>
            <person name="Calhoun S."/>
            <person name="Haridas S."/>
            <person name="Kuo A."/>
            <person name="Mondo S."/>
            <person name="Pangilinan J."/>
            <person name="Riley R."/>
            <person name="Labutti K."/>
            <person name="Andreopoulos B."/>
            <person name="Lipzen A."/>
            <person name="Chen C."/>
            <person name="Yanf M."/>
            <person name="Daum C."/>
            <person name="Ng V."/>
            <person name="Clum A."/>
            <person name="Ohm R."/>
            <person name="Martin F."/>
            <person name="Silar P."/>
            <person name="Natvig D."/>
            <person name="Lalanne C."/>
            <person name="Gautier V."/>
            <person name="Ament-Velasquez S.L."/>
            <person name="Kruys A."/>
            <person name="Hutchinson M.I."/>
            <person name="Powell A.J."/>
            <person name="Barry K."/>
            <person name="Miller A.N."/>
            <person name="Grigoriev I.V."/>
            <person name="Debuchy R."/>
            <person name="Gladieux P."/>
            <person name="Thoren M.H."/>
            <person name="Johannesson H."/>
        </authorList>
    </citation>
    <scope>NUCLEOTIDE SEQUENCE</scope>
    <source>
        <strain evidence="2">CBS 757.83</strain>
    </source>
</reference>
<dbReference type="AlphaFoldDB" id="A0AAN6PQA6"/>
<keyword evidence="3" id="KW-1185">Reference proteome</keyword>
<accession>A0AAN6PQA6</accession>
<feature type="compositionally biased region" description="Polar residues" evidence="1">
    <location>
        <begin position="38"/>
        <end position="52"/>
    </location>
</feature>
<name>A0AAN6PQA6_9PEZI</name>
<proteinExistence type="predicted"/>
<feature type="region of interest" description="Disordered" evidence="1">
    <location>
        <begin position="34"/>
        <end position="67"/>
    </location>
</feature>
<evidence type="ECO:0000256" key="1">
    <source>
        <dbReference type="SAM" id="MobiDB-lite"/>
    </source>
</evidence>
<organism evidence="2 3">
    <name type="scientific">Parathielavia hyrcaniae</name>
    <dbReference type="NCBI Taxonomy" id="113614"/>
    <lineage>
        <taxon>Eukaryota</taxon>
        <taxon>Fungi</taxon>
        <taxon>Dikarya</taxon>
        <taxon>Ascomycota</taxon>
        <taxon>Pezizomycotina</taxon>
        <taxon>Sordariomycetes</taxon>
        <taxon>Sordariomycetidae</taxon>
        <taxon>Sordariales</taxon>
        <taxon>Chaetomiaceae</taxon>
        <taxon>Parathielavia</taxon>
    </lineage>
</organism>
<gene>
    <name evidence="2" type="ORF">N658DRAFT_502326</name>
</gene>
<dbReference type="Proteomes" id="UP001305647">
    <property type="component" value="Unassembled WGS sequence"/>
</dbReference>
<comment type="caution">
    <text evidence="2">The sequence shown here is derived from an EMBL/GenBank/DDBJ whole genome shotgun (WGS) entry which is preliminary data.</text>
</comment>
<dbReference type="EMBL" id="MU863787">
    <property type="protein sequence ID" value="KAK4095783.1"/>
    <property type="molecule type" value="Genomic_DNA"/>
</dbReference>
<protein>
    <submittedName>
        <fullName evidence="2">Uncharacterized protein</fullName>
    </submittedName>
</protein>
<evidence type="ECO:0000313" key="3">
    <source>
        <dbReference type="Proteomes" id="UP001305647"/>
    </source>
</evidence>
<evidence type="ECO:0000313" key="2">
    <source>
        <dbReference type="EMBL" id="KAK4095783.1"/>
    </source>
</evidence>
<sequence>MVFPELANGVSFEDFDHAIKNHPVCSRLDRHCILPPKSENQTNPKQCSTTSPRSKKKETKNTPSPSS</sequence>
<reference evidence="2" key="1">
    <citation type="journal article" date="2023" name="Mol. Phylogenet. Evol.">
        <title>Genome-scale phylogeny and comparative genomics of the fungal order Sordariales.</title>
        <authorList>
            <person name="Hensen N."/>
            <person name="Bonometti L."/>
            <person name="Westerberg I."/>
            <person name="Brannstrom I.O."/>
            <person name="Guillou S."/>
            <person name="Cros-Aarteil S."/>
            <person name="Calhoun S."/>
            <person name="Haridas S."/>
            <person name="Kuo A."/>
            <person name="Mondo S."/>
            <person name="Pangilinan J."/>
            <person name="Riley R."/>
            <person name="LaButti K."/>
            <person name="Andreopoulos B."/>
            <person name="Lipzen A."/>
            <person name="Chen C."/>
            <person name="Yan M."/>
            <person name="Daum C."/>
            <person name="Ng V."/>
            <person name="Clum A."/>
            <person name="Steindorff A."/>
            <person name="Ohm R.A."/>
            <person name="Martin F."/>
            <person name="Silar P."/>
            <person name="Natvig D.O."/>
            <person name="Lalanne C."/>
            <person name="Gautier V."/>
            <person name="Ament-Velasquez S.L."/>
            <person name="Kruys A."/>
            <person name="Hutchinson M.I."/>
            <person name="Powell A.J."/>
            <person name="Barry K."/>
            <person name="Miller A.N."/>
            <person name="Grigoriev I.V."/>
            <person name="Debuchy R."/>
            <person name="Gladieux P."/>
            <person name="Hiltunen Thoren M."/>
            <person name="Johannesson H."/>
        </authorList>
    </citation>
    <scope>NUCLEOTIDE SEQUENCE</scope>
    <source>
        <strain evidence="2">CBS 757.83</strain>
    </source>
</reference>